<reference evidence="2" key="1">
    <citation type="submission" date="2022-10" db="EMBL/GenBank/DDBJ databases">
        <title>Genome assembly of Pristionchus species.</title>
        <authorList>
            <person name="Yoshida K."/>
            <person name="Sommer R.J."/>
        </authorList>
    </citation>
    <scope>NUCLEOTIDE SEQUENCE [LARGE SCALE GENOMIC DNA]</scope>
    <source>
        <strain evidence="2">RS5460</strain>
    </source>
</reference>
<comment type="caution">
    <text evidence="1">The sequence shown here is derived from an EMBL/GenBank/DDBJ whole genome shotgun (WGS) entry which is preliminary data.</text>
</comment>
<dbReference type="AlphaFoldDB" id="A0AAN5IE93"/>
<proteinExistence type="predicted"/>
<accession>A0AAN5IE93</accession>
<dbReference type="Proteomes" id="UP001328107">
    <property type="component" value="Unassembled WGS sequence"/>
</dbReference>
<gene>
    <name evidence="1" type="ORF">PMAYCL1PPCAC_31020</name>
</gene>
<keyword evidence="2" id="KW-1185">Reference proteome</keyword>
<protein>
    <submittedName>
        <fullName evidence="1">Uncharacterized protein</fullName>
    </submittedName>
</protein>
<evidence type="ECO:0000313" key="2">
    <source>
        <dbReference type="Proteomes" id="UP001328107"/>
    </source>
</evidence>
<evidence type="ECO:0000313" key="1">
    <source>
        <dbReference type="EMBL" id="GMR60825.1"/>
    </source>
</evidence>
<organism evidence="1 2">
    <name type="scientific">Pristionchus mayeri</name>
    <dbReference type="NCBI Taxonomy" id="1317129"/>
    <lineage>
        <taxon>Eukaryota</taxon>
        <taxon>Metazoa</taxon>
        <taxon>Ecdysozoa</taxon>
        <taxon>Nematoda</taxon>
        <taxon>Chromadorea</taxon>
        <taxon>Rhabditida</taxon>
        <taxon>Rhabditina</taxon>
        <taxon>Diplogasteromorpha</taxon>
        <taxon>Diplogasteroidea</taxon>
        <taxon>Neodiplogasteridae</taxon>
        <taxon>Pristionchus</taxon>
    </lineage>
</organism>
<name>A0AAN5IE93_9BILA</name>
<sequence length="166" mass="19351">KMQELRLRRPCEGRLIHSVIPSVERISANVESARDIDRIASYLGNVPVDWFIINTFQVDEEMKDALLRFYEHRKGRYLYIKSNVLLHIQNFEEAVMQLLALVDVTFHLVNVVNGITRPTWYRIFQAVVDKGGTVSVDGQVWPNENLEGYRKHTVKFALPRNQQIDN</sequence>
<feature type="non-terminal residue" evidence="1">
    <location>
        <position position="166"/>
    </location>
</feature>
<feature type="non-terminal residue" evidence="1">
    <location>
        <position position="1"/>
    </location>
</feature>
<dbReference type="EMBL" id="BTRK01000006">
    <property type="protein sequence ID" value="GMR60825.1"/>
    <property type="molecule type" value="Genomic_DNA"/>
</dbReference>